<feature type="compositionally biased region" description="Polar residues" evidence="1">
    <location>
        <begin position="1079"/>
        <end position="1090"/>
    </location>
</feature>
<feature type="compositionally biased region" description="Low complexity" evidence="1">
    <location>
        <begin position="17"/>
        <end position="31"/>
    </location>
</feature>
<accession>A0AAV1TX39</accession>
<keyword evidence="2" id="KW-0812">Transmembrane</keyword>
<feature type="compositionally biased region" description="Pro residues" evidence="1">
    <location>
        <begin position="174"/>
        <end position="186"/>
    </location>
</feature>
<feature type="transmembrane region" description="Helical" evidence="2">
    <location>
        <begin position="924"/>
        <end position="949"/>
    </location>
</feature>
<feature type="compositionally biased region" description="Basic and acidic residues" evidence="1">
    <location>
        <begin position="1093"/>
        <end position="1106"/>
    </location>
</feature>
<evidence type="ECO:0000256" key="1">
    <source>
        <dbReference type="SAM" id="MobiDB-lite"/>
    </source>
</evidence>
<feature type="domain" description="TRP C-terminal" evidence="4">
    <location>
        <begin position="587"/>
        <end position="985"/>
    </location>
</feature>
<evidence type="ECO:0000313" key="6">
    <source>
        <dbReference type="Proteomes" id="UP001162060"/>
    </source>
</evidence>
<feature type="compositionally biased region" description="Low complexity" evidence="1">
    <location>
        <begin position="80"/>
        <end position="93"/>
    </location>
</feature>
<proteinExistence type="predicted"/>
<sequence length="1106" mass="115599">MYSAALLVAVALGVATAQTSTPDMSSSASTSGNDDIAAPTPGSVSCVFRYVMPTASNAPSGVVTRTEVSSGSDSDDKGNVKGNFNDNGNFNGNDQDDDGRKDDNGSIASSGSVADGSDATSPDTVGETPERPPVSSSSSPSVRPPLEMESGSTEDTPEGGVHVPSNTSESPSSTSPPAPPTTPQLPPSSSTEPPATVAPKPPSALSSGNGSAPSTALSPPSSPPTKPATTTTDDRRLMSAGSGTAAESPPSTTPLATEETPPSDVGDLPEESSPTGATPSSSTMSPPSSLATTRAPLAPRTPSTAAPPRPSEPPQVTKLPAGSPPAAKLPPSVSDSDSGAGSAGLPTPVLNASLPSSTSGSALDTINSTTNASDPSGPIITTTTTAALEFSCDTTFYSAWTKMGLTCQGTELDVTKAAAGAECLIYSGTSSGSEISDLATCMSVCRFPACTSSTGEWDYAADDGINSPIYANLDFIRLMQLAGTQAADAVASAVQQPFANFTFAATTECDYVDESSFSTCQCASATAFMPPSSEAGGPSMNSNAQYAIPVNKGLEDANHWADGTKKSTVDKAGITSTTIGSSAATVSVVAGGVMSVASGIVGGTSAGVASGVSAAASVGITMAAIDICQFSVMLSQMNVDARPRFMENMGKQMAPAAFTFMPFGKSKKLVSADDTGPGSKDSTATRRRLITGTGSTSDSGSLGSGSSSTDTGVQGMERYAFLIGVDPDMLFYVAVAGIACMVGIVFGLYAVAMGLCYFIVEDFVVFSRKWLDKAIGVLMMILILSEYVIGATAMYQICYCIDRDTIDMSFFLAILTLLGLAFGTILYGVVVIKNNEDELRDLGTKDHFDKKFHNRYGPLYDEHSFEGRFFFAPKLLLALLCGMTTGMVWIQGLWQIVVLIALHIAFLLYLEIKQPYPTAFVQKTSSFVIIIKISALFLSFFLLSSATSFTQSIPDDLREGVAFAIVGLQVLVLVCLMIRQVYIFYRTWKLKRDGADNKTVRVQTTNAREGSEAFFALGGSEPPQYYGNNTYQNRGNSLAVLGNDSTPKMQDPRRYAQETPSNLNRNHGNLPQEIPHPQECSNTHSMQRSHTVVRHENHYRNNEVDL</sequence>
<dbReference type="GO" id="GO:0055085">
    <property type="term" value="P:transmembrane transport"/>
    <property type="evidence" value="ECO:0007669"/>
    <property type="project" value="TreeGrafter"/>
</dbReference>
<feature type="region of interest" description="Disordered" evidence="1">
    <location>
        <begin position="17"/>
        <end position="37"/>
    </location>
</feature>
<gene>
    <name evidence="5" type="ORF">PM001_LOCUS11453</name>
</gene>
<feature type="transmembrane region" description="Helical" evidence="2">
    <location>
        <begin position="770"/>
        <end position="790"/>
    </location>
</feature>
<reference evidence="5" key="1">
    <citation type="submission" date="2024-01" db="EMBL/GenBank/DDBJ databases">
        <authorList>
            <person name="Webb A."/>
        </authorList>
    </citation>
    <scope>NUCLEOTIDE SEQUENCE</scope>
    <source>
        <strain evidence="5">Pm1</strain>
    </source>
</reference>
<dbReference type="EMBL" id="CAKLBY020000097">
    <property type="protein sequence ID" value="CAK7926303.1"/>
    <property type="molecule type" value="Genomic_DNA"/>
</dbReference>
<feature type="compositionally biased region" description="Low complexity" evidence="1">
    <location>
        <begin position="105"/>
        <end position="121"/>
    </location>
</feature>
<dbReference type="PANTHER" id="PTHR31145">
    <property type="entry name" value="INTEGRAL MEMBRANE PROTEIN (AFU_ORTHOLOGUE AFUA_7G01610)"/>
    <property type="match status" value="1"/>
</dbReference>
<keyword evidence="2" id="KW-0472">Membrane</keyword>
<feature type="signal peptide" evidence="3">
    <location>
        <begin position="1"/>
        <end position="17"/>
    </location>
</feature>
<feature type="region of interest" description="Disordered" evidence="1">
    <location>
        <begin position="1047"/>
        <end position="1106"/>
    </location>
</feature>
<feature type="transmembrane region" description="Helical" evidence="2">
    <location>
        <begin position="729"/>
        <end position="758"/>
    </location>
</feature>
<feature type="transmembrane region" description="Helical" evidence="2">
    <location>
        <begin position="810"/>
        <end position="832"/>
    </location>
</feature>
<keyword evidence="3" id="KW-0732">Signal</keyword>
<dbReference type="PANTHER" id="PTHR31145:SF6">
    <property type="entry name" value="INTEGRAL MEMBRANE PROTEIN (AFU_ORTHOLOGUE AFUA_7G01610)"/>
    <property type="match status" value="1"/>
</dbReference>
<protein>
    <recommendedName>
        <fullName evidence="4">TRP C-terminal domain-containing protein</fullName>
    </recommendedName>
</protein>
<feature type="compositionally biased region" description="Low complexity" evidence="1">
    <location>
        <begin position="691"/>
        <end position="711"/>
    </location>
</feature>
<dbReference type="InterPro" id="IPR040241">
    <property type="entry name" value="TRP_Flc/Pkd2-like"/>
</dbReference>
<feature type="compositionally biased region" description="Low complexity" evidence="1">
    <location>
        <begin position="164"/>
        <end position="173"/>
    </location>
</feature>
<keyword evidence="2" id="KW-1133">Transmembrane helix</keyword>
<evidence type="ECO:0000256" key="2">
    <source>
        <dbReference type="SAM" id="Phobius"/>
    </source>
</evidence>
<feature type="transmembrane region" description="Helical" evidence="2">
    <location>
        <begin position="896"/>
        <end position="912"/>
    </location>
</feature>
<comment type="caution">
    <text evidence="5">The sequence shown here is derived from an EMBL/GenBank/DDBJ whole genome shotgun (WGS) entry which is preliminary data.</text>
</comment>
<feature type="compositionally biased region" description="Polar residues" evidence="1">
    <location>
        <begin position="353"/>
        <end position="378"/>
    </location>
</feature>
<feature type="region of interest" description="Disordered" evidence="1">
    <location>
        <begin position="670"/>
        <end position="711"/>
    </location>
</feature>
<evidence type="ECO:0000256" key="3">
    <source>
        <dbReference type="SAM" id="SignalP"/>
    </source>
</evidence>
<dbReference type="AlphaFoldDB" id="A0AAV1TX39"/>
<dbReference type="Proteomes" id="UP001162060">
    <property type="component" value="Unassembled WGS sequence"/>
</dbReference>
<feature type="compositionally biased region" description="Low complexity" evidence="1">
    <location>
        <begin position="133"/>
        <end position="145"/>
    </location>
</feature>
<dbReference type="Pfam" id="PF06011">
    <property type="entry name" value="TRP"/>
    <property type="match status" value="1"/>
</dbReference>
<evidence type="ECO:0000259" key="4">
    <source>
        <dbReference type="Pfam" id="PF06011"/>
    </source>
</evidence>
<organism evidence="5 6">
    <name type="scientific">Peronospora matthiolae</name>
    <dbReference type="NCBI Taxonomy" id="2874970"/>
    <lineage>
        <taxon>Eukaryota</taxon>
        <taxon>Sar</taxon>
        <taxon>Stramenopiles</taxon>
        <taxon>Oomycota</taxon>
        <taxon>Peronosporomycetes</taxon>
        <taxon>Peronosporales</taxon>
        <taxon>Peronosporaceae</taxon>
        <taxon>Peronospora</taxon>
    </lineage>
</organism>
<feature type="region of interest" description="Disordered" evidence="1">
    <location>
        <begin position="57"/>
        <end position="378"/>
    </location>
</feature>
<feature type="compositionally biased region" description="Polar residues" evidence="1">
    <location>
        <begin position="1058"/>
        <end position="1069"/>
    </location>
</feature>
<name>A0AAV1TX39_9STRA</name>
<dbReference type="GO" id="GO:0016020">
    <property type="term" value="C:membrane"/>
    <property type="evidence" value="ECO:0007669"/>
    <property type="project" value="TreeGrafter"/>
</dbReference>
<dbReference type="InterPro" id="IPR010308">
    <property type="entry name" value="TRP_C"/>
</dbReference>
<feature type="compositionally biased region" description="Low complexity" evidence="1">
    <location>
        <begin position="334"/>
        <end position="344"/>
    </location>
</feature>
<feature type="transmembrane region" description="Helical" evidence="2">
    <location>
        <begin position="869"/>
        <end position="890"/>
    </location>
</feature>
<feature type="compositionally biased region" description="Low complexity" evidence="1">
    <location>
        <begin position="271"/>
        <end position="304"/>
    </location>
</feature>
<evidence type="ECO:0000313" key="5">
    <source>
        <dbReference type="EMBL" id="CAK7926303.1"/>
    </source>
</evidence>
<feature type="transmembrane region" description="Helical" evidence="2">
    <location>
        <begin position="961"/>
        <end position="982"/>
    </location>
</feature>
<feature type="chain" id="PRO_5043370888" description="TRP C-terminal domain-containing protein" evidence="3">
    <location>
        <begin position="18"/>
        <end position="1106"/>
    </location>
</feature>